<dbReference type="AlphaFoldDB" id="A0A0B0NQS7"/>
<evidence type="ECO:0000313" key="3">
    <source>
        <dbReference type="Proteomes" id="UP000032142"/>
    </source>
</evidence>
<feature type="transmembrane region" description="Helical" evidence="1">
    <location>
        <begin position="39"/>
        <end position="58"/>
    </location>
</feature>
<organism evidence="2 3">
    <name type="scientific">Gossypium arboreum</name>
    <name type="common">Tree cotton</name>
    <name type="synonym">Gossypium nanking</name>
    <dbReference type="NCBI Taxonomy" id="29729"/>
    <lineage>
        <taxon>Eukaryota</taxon>
        <taxon>Viridiplantae</taxon>
        <taxon>Streptophyta</taxon>
        <taxon>Embryophyta</taxon>
        <taxon>Tracheophyta</taxon>
        <taxon>Spermatophyta</taxon>
        <taxon>Magnoliopsida</taxon>
        <taxon>eudicotyledons</taxon>
        <taxon>Gunneridae</taxon>
        <taxon>Pentapetalae</taxon>
        <taxon>rosids</taxon>
        <taxon>malvids</taxon>
        <taxon>Malvales</taxon>
        <taxon>Malvaceae</taxon>
        <taxon>Malvoideae</taxon>
        <taxon>Gossypium</taxon>
    </lineage>
</organism>
<name>A0A0B0NQS7_GOSAR</name>
<dbReference type="Proteomes" id="UP000032142">
    <property type="component" value="Unassembled WGS sequence"/>
</dbReference>
<keyword evidence="3" id="KW-1185">Reference proteome</keyword>
<accession>A0A0B0NQS7</accession>
<sequence>MKETPSFLWPFPTSSEPKWVPRRLGCRRPSTDYRRRVKAIVSLFMFLCYYLSSFLAVYRSLEAMGRSQGVVKLRALNALTSTWGAAHTAASDHSAVKLCYLPNDSPMLQCKSILNANLDVQLLG</sequence>
<reference evidence="3" key="1">
    <citation type="submission" date="2014-09" db="EMBL/GenBank/DDBJ databases">
        <authorList>
            <person name="Mudge J."/>
            <person name="Ramaraj T."/>
            <person name="Lindquist I.E."/>
            <person name="Bharti A.K."/>
            <person name="Sundararajan A."/>
            <person name="Cameron C.T."/>
            <person name="Woodward J.E."/>
            <person name="May G.D."/>
            <person name="Brubaker C."/>
            <person name="Broadhvest J."/>
            <person name="Wilkins T.A."/>
        </authorList>
    </citation>
    <scope>NUCLEOTIDE SEQUENCE</scope>
    <source>
        <strain evidence="3">cv. AKA8401</strain>
    </source>
</reference>
<keyword evidence="2" id="KW-0675">Receptor</keyword>
<gene>
    <name evidence="2" type="ORF">F383_21806</name>
</gene>
<keyword evidence="1" id="KW-0472">Membrane</keyword>
<evidence type="ECO:0000313" key="2">
    <source>
        <dbReference type="EMBL" id="KHG16873.1"/>
    </source>
</evidence>
<keyword evidence="1" id="KW-0812">Transmembrane</keyword>
<evidence type="ECO:0000256" key="1">
    <source>
        <dbReference type="SAM" id="Phobius"/>
    </source>
</evidence>
<proteinExistence type="predicted"/>
<protein>
    <submittedName>
        <fullName evidence="2">Taste receptor type 2 member 7</fullName>
    </submittedName>
</protein>
<dbReference type="EMBL" id="KN407122">
    <property type="protein sequence ID" value="KHG16873.1"/>
    <property type="molecule type" value="Genomic_DNA"/>
</dbReference>
<keyword evidence="1" id="KW-1133">Transmembrane helix</keyword>